<evidence type="ECO:0000256" key="1">
    <source>
        <dbReference type="SAM" id="MobiDB-lite"/>
    </source>
</evidence>
<sequence>MDQTDHLGDQRRSAPRVEGHPERDKQPTQQPVPVYLDDAILGVTGASERSGPEPDRTDIQPIRGATEPSGAGQERQVSGATEPSQPLAGATEPSEPLGATEPSEPLHAIGPSGPLAATQGLVAPLHQHPGTPRGQGDAAPATQHEGEDTQHDDNERARPLAATQGLAAPISPGGPTDTSGATEPSGPAPGSLAFQGAASRSAGRSTDDGGDR</sequence>
<dbReference type="AlphaFoldDB" id="A0A8J3FT81"/>
<evidence type="ECO:0000313" key="3">
    <source>
        <dbReference type="Proteomes" id="UP000637578"/>
    </source>
</evidence>
<reference evidence="2" key="1">
    <citation type="journal article" date="2014" name="Int. J. Syst. Evol. Microbiol.">
        <title>Complete genome sequence of Corynebacterium casei LMG S-19264T (=DSM 44701T), isolated from a smear-ripened cheese.</title>
        <authorList>
            <consortium name="US DOE Joint Genome Institute (JGI-PGF)"/>
            <person name="Walter F."/>
            <person name="Albersmeier A."/>
            <person name="Kalinowski J."/>
            <person name="Ruckert C."/>
        </authorList>
    </citation>
    <scope>NUCLEOTIDE SEQUENCE</scope>
    <source>
        <strain evidence="2">CGMCC 4.5737</strain>
    </source>
</reference>
<name>A0A8J3FT81_9PSEU</name>
<dbReference type="Proteomes" id="UP000637578">
    <property type="component" value="Unassembled WGS sequence"/>
</dbReference>
<organism evidence="2 3">
    <name type="scientific">Longimycelium tulufanense</name>
    <dbReference type="NCBI Taxonomy" id="907463"/>
    <lineage>
        <taxon>Bacteria</taxon>
        <taxon>Bacillati</taxon>
        <taxon>Actinomycetota</taxon>
        <taxon>Actinomycetes</taxon>
        <taxon>Pseudonocardiales</taxon>
        <taxon>Pseudonocardiaceae</taxon>
        <taxon>Longimycelium</taxon>
    </lineage>
</organism>
<feature type="compositionally biased region" description="Polar residues" evidence="1">
    <location>
        <begin position="75"/>
        <end position="84"/>
    </location>
</feature>
<dbReference type="RefSeq" id="WP_189054979.1">
    <property type="nucleotide sequence ID" value="NZ_BMMK01000004.1"/>
</dbReference>
<accession>A0A8J3FT81</accession>
<feature type="compositionally biased region" description="Basic and acidic residues" evidence="1">
    <location>
        <begin position="1"/>
        <end position="26"/>
    </location>
</feature>
<reference evidence="2" key="2">
    <citation type="submission" date="2020-09" db="EMBL/GenBank/DDBJ databases">
        <authorList>
            <person name="Sun Q."/>
            <person name="Zhou Y."/>
        </authorList>
    </citation>
    <scope>NUCLEOTIDE SEQUENCE</scope>
    <source>
        <strain evidence="2">CGMCC 4.5737</strain>
    </source>
</reference>
<comment type="caution">
    <text evidence="2">The sequence shown here is derived from an EMBL/GenBank/DDBJ whole genome shotgun (WGS) entry which is preliminary data.</text>
</comment>
<feature type="compositionally biased region" description="Basic and acidic residues" evidence="1">
    <location>
        <begin position="144"/>
        <end position="158"/>
    </location>
</feature>
<feature type="region of interest" description="Disordered" evidence="1">
    <location>
        <begin position="1"/>
        <end position="212"/>
    </location>
</feature>
<gene>
    <name evidence="2" type="ORF">GCM10012275_13320</name>
</gene>
<dbReference type="EMBL" id="BMMK01000004">
    <property type="protein sequence ID" value="GGM43667.1"/>
    <property type="molecule type" value="Genomic_DNA"/>
</dbReference>
<proteinExistence type="predicted"/>
<keyword evidence="3" id="KW-1185">Reference proteome</keyword>
<protein>
    <submittedName>
        <fullName evidence="2">Uncharacterized protein</fullName>
    </submittedName>
</protein>
<evidence type="ECO:0000313" key="2">
    <source>
        <dbReference type="EMBL" id="GGM43667.1"/>
    </source>
</evidence>